<keyword evidence="2" id="KW-0812">Transmembrane</keyword>
<evidence type="ECO:0000313" key="3">
    <source>
        <dbReference type="EMBL" id="RSM19134.1"/>
    </source>
</evidence>
<keyword evidence="2" id="KW-0472">Membrane</keyword>
<organism evidence="3 4">
    <name type="scientific">Fusarium ambrosium</name>
    <dbReference type="NCBI Taxonomy" id="131363"/>
    <lineage>
        <taxon>Eukaryota</taxon>
        <taxon>Fungi</taxon>
        <taxon>Dikarya</taxon>
        <taxon>Ascomycota</taxon>
        <taxon>Pezizomycotina</taxon>
        <taxon>Sordariomycetes</taxon>
        <taxon>Hypocreomycetidae</taxon>
        <taxon>Hypocreales</taxon>
        <taxon>Nectriaceae</taxon>
        <taxon>Fusarium</taxon>
        <taxon>Fusarium solani species complex</taxon>
    </lineage>
</organism>
<feature type="compositionally biased region" description="Basic and acidic residues" evidence="1">
    <location>
        <begin position="8"/>
        <end position="19"/>
    </location>
</feature>
<feature type="region of interest" description="Disordered" evidence="1">
    <location>
        <begin position="52"/>
        <end position="110"/>
    </location>
</feature>
<evidence type="ECO:0000256" key="2">
    <source>
        <dbReference type="SAM" id="Phobius"/>
    </source>
</evidence>
<accession>A0A428UXX6</accession>
<sequence>MPLSVDSQNEKREGEDGTPKRKIWGIRRGLFIAAVVIALIVIGAAVGGGVGGSMAAKKGTSKEAAVTSSTGEEDATSSWETTSTPTPVRTTRTRTTNTAKKSESTPRVDDVSAGADRIMTTMTTIESTTTSAAPSSTAVCVEGTVAQGETQNYLGLCKFSCGYGYCPPGPCTCSSYGEAKVAPDVS</sequence>
<feature type="compositionally biased region" description="Low complexity" evidence="1">
    <location>
        <begin position="76"/>
        <end position="98"/>
    </location>
</feature>
<evidence type="ECO:0000313" key="4">
    <source>
        <dbReference type="Proteomes" id="UP000288429"/>
    </source>
</evidence>
<name>A0A428UXX6_9HYPO</name>
<feature type="transmembrane region" description="Helical" evidence="2">
    <location>
        <begin position="30"/>
        <end position="52"/>
    </location>
</feature>
<keyword evidence="4" id="KW-1185">Reference proteome</keyword>
<keyword evidence="2" id="KW-1133">Transmembrane helix</keyword>
<dbReference type="EMBL" id="NIZV01000015">
    <property type="protein sequence ID" value="RSM19134.1"/>
    <property type="molecule type" value="Genomic_DNA"/>
</dbReference>
<dbReference type="Proteomes" id="UP000288429">
    <property type="component" value="Unassembled WGS sequence"/>
</dbReference>
<feature type="compositionally biased region" description="Basic and acidic residues" evidence="1">
    <location>
        <begin position="100"/>
        <end position="110"/>
    </location>
</feature>
<comment type="caution">
    <text evidence="3">The sequence shown here is derived from an EMBL/GenBank/DDBJ whole genome shotgun (WGS) entry which is preliminary data.</text>
</comment>
<reference evidence="3 4" key="1">
    <citation type="submission" date="2017-06" db="EMBL/GenBank/DDBJ databases">
        <title>Cmopartive genomic analysis of Ambrosia Fusariam Clade fungi.</title>
        <authorList>
            <person name="Stajich J.E."/>
            <person name="Carrillo J."/>
            <person name="Kijimoto T."/>
            <person name="Eskalen A."/>
            <person name="O'Donnell K."/>
            <person name="Kasson M."/>
        </authorList>
    </citation>
    <scope>NUCLEOTIDE SEQUENCE [LARGE SCALE GENOMIC DNA]</scope>
    <source>
        <strain evidence="3 4">NRRL 20438</strain>
    </source>
</reference>
<dbReference type="AlphaFoldDB" id="A0A428UXX6"/>
<gene>
    <name evidence="3" type="ORF">CDV31_002055</name>
</gene>
<feature type="region of interest" description="Disordered" evidence="1">
    <location>
        <begin position="1"/>
        <end position="20"/>
    </location>
</feature>
<evidence type="ECO:0000256" key="1">
    <source>
        <dbReference type="SAM" id="MobiDB-lite"/>
    </source>
</evidence>
<protein>
    <submittedName>
        <fullName evidence="3">Uncharacterized protein</fullName>
    </submittedName>
</protein>
<proteinExistence type="predicted"/>